<keyword evidence="3" id="KW-1185">Reference proteome</keyword>
<dbReference type="AlphaFoldDB" id="A0A017SWT9"/>
<evidence type="ECO:0000313" key="3">
    <source>
        <dbReference type="Proteomes" id="UP000019678"/>
    </source>
</evidence>
<name>A0A017SWT9_9BACT</name>
<dbReference type="EMBL" id="ASRX01000085">
    <property type="protein sequence ID" value="EYF01237.1"/>
    <property type="molecule type" value="Genomic_DNA"/>
</dbReference>
<evidence type="ECO:0000256" key="1">
    <source>
        <dbReference type="SAM" id="MobiDB-lite"/>
    </source>
</evidence>
<dbReference type="STRING" id="1192034.CAP_8490"/>
<organism evidence="2 3">
    <name type="scientific">Chondromyces apiculatus DSM 436</name>
    <dbReference type="NCBI Taxonomy" id="1192034"/>
    <lineage>
        <taxon>Bacteria</taxon>
        <taxon>Pseudomonadati</taxon>
        <taxon>Myxococcota</taxon>
        <taxon>Polyangia</taxon>
        <taxon>Polyangiales</taxon>
        <taxon>Polyangiaceae</taxon>
        <taxon>Chondromyces</taxon>
    </lineage>
</organism>
<feature type="region of interest" description="Disordered" evidence="1">
    <location>
        <begin position="1"/>
        <end position="59"/>
    </location>
</feature>
<evidence type="ECO:0000313" key="2">
    <source>
        <dbReference type="EMBL" id="EYF01237.1"/>
    </source>
</evidence>
<feature type="compositionally biased region" description="Basic and acidic residues" evidence="1">
    <location>
        <begin position="1"/>
        <end position="11"/>
    </location>
</feature>
<feature type="compositionally biased region" description="Basic residues" evidence="1">
    <location>
        <begin position="42"/>
        <end position="52"/>
    </location>
</feature>
<dbReference type="Proteomes" id="UP000019678">
    <property type="component" value="Unassembled WGS sequence"/>
</dbReference>
<sequence>MRRLFRVDGVGHRSSPASLPYFPAAAHPGGGKSRTQACHPPHAARRLPRRAHASTLHAA</sequence>
<reference evidence="2 3" key="1">
    <citation type="submission" date="2013-05" db="EMBL/GenBank/DDBJ databases">
        <title>Genome assembly of Chondromyces apiculatus DSM 436.</title>
        <authorList>
            <person name="Sharma G."/>
            <person name="Khatri I."/>
            <person name="Kaur C."/>
            <person name="Mayilraj S."/>
            <person name="Subramanian S."/>
        </authorList>
    </citation>
    <scope>NUCLEOTIDE SEQUENCE [LARGE SCALE GENOMIC DNA]</scope>
    <source>
        <strain evidence="2 3">DSM 436</strain>
    </source>
</reference>
<gene>
    <name evidence="2" type="ORF">CAP_8490</name>
</gene>
<protein>
    <submittedName>
        <fullName evidence="2">Uncharacterized protein</fullName>
    </submittedName>
</protein>
<accession>A0A017SWT9</accession>
<proteinExistence type="predicted"/>
<comment type="caution">
    <text evidence="2">The sequence shown here is derived from an EMBL/GenBank/DDBJ whole genome shotgun (WGS) entry which is preliminary data.</text>
</comment>